<evidence type="ECO:0000256" key="2">
    <source>
        <dbReference type="ARBA" id="ARBA00022840"/>
    </source>
</evidence>
<dbReference type="RefSeq" id="WP_188927353.1">
    <property type="nucleotide sequence ID" value="NZ_BMJC01000001.1"/>
</dbReference>
<keyword evidence="5" id="KW-1185">Reference proteome</keyword>
<dbReference type="Gene3D" id="3.40.50.12780">
    <property type="entry name" value="N-terminal domain of ligase-like"/>
    <property type="match status" value="1"/>
</dbReference>
<reference evidence="4" key="2">
    <citation type="submission" date="2020-09" db="EMBL/GenBank/DDBJ databases">
        <authorList>
            <person name="Sun Q."/>
            <person name="Zhou Y."/>
        </authorList>
    </citation>
    <scope>NUCLEOTIDE SEQUENCE</scope>
    <source>
        <strain evidence="4">CGMCC 1.15448</strain>
    </source>
</reference>
<reference evidence="4" key="1">
    <citation type="journal article" date="2014" name="Int. J. Syst. Evol. Microbiol.">
        <title>Complete genome sequence of Corynebacterium casei LMG S-19264T (=DSM 44701T), isolated from a smear-ripened cheese.</title>
        <authorList>
            <consortium name="US DOE Joint Genome Institute (JGI-PGF)"/>
            <person name="Walter F."/>
            <person name="Albersmeier A."/>
            <person name="Kalinowski J."/>
            <person name="Ruckert C."/>
        </authorList>
    </citation>
    <scope>NUCLEOTIDE SEQUENCE</scope>
    <source>
        <strain evidence="4">CGMCC 1.15448</strain>
    </source>
</reference>
<dbReference type="GO" id="GO:0016020">
    <property type="term" value="C:membrane"/>
    <property type="evidence" value="ECO:0007669"/>
    <property type="project" value="TreeGrafter"/>
</dbReference>
<feature type="domain" description="AMP-dependent synthetase/ligase" evidence="3">
    <location>
        <begin position="16"/>
        <end position="383"/>
    </location>
</feature>
<gene>
    <name evidence="4" type="ORF">GCM10011511_00080</name>
</gene>
<sequence length="551" mass="63326">MKADIEKIFNERLRSTKKYVVYFDKNRRLKKSWKELSDDIDHSVRIIDSIRGTHRIDAPSIGIIGPTSYSWMVFDLACLKGGFTATGLQEHLDADEIDEVIKVEELDLLLADYSLKDKLKKAGRVAIYYFNCIGFENNDTQKIQVDDSKPITMNILDEYGSGYTSGTSRHAKKVRLLCTPTPVPRPSFIEKVLKAVLYRFSFWSAKDNRLIIFMPFSHIQQRTFVKMAFLNNVNIILSDEANCIRHIITEKPNIMVSVPAIYDVIARRIKEKTEQFPPFKKKIYRFYNKSRINRSFNWNPAKAILNRYLFSGIKKLYGGKASYFIVGSAKVNPETIRTFYSVGVKILESYGQSETGIISMSSHWQFRIGSVGKPGPDVVIADDGEVLLRFNECYYHDYNKDILAVDENNYIHTGDMGYLDQDGYLFLKGRKDEVIVLENGLKIFAGTIEERLVQYEGINHAVVFSDSGNSLKTILAVDPDYAIEDVIKIIKMENRKLKNHEKISEFAVDKNSWQPENGFITGNFKVKRNKIMEIKKNYTFYAVPDLPLKVV</sequence>
<proteinExistence type="predicted"/>
<accession>A0A8J2U635</accession>
<dbReference type="Proteomes" id="UP000607559">
    <property type="component" value="Unassembled WGS sequence"/>
</dbReference>
<dbReference type="GO" id="GO:0005524">
    <property type="term" value="F:ATP binding"/>
    <property type="evidence" value="ECO:0007669"/>
    <property type="project" value="UniProtKB-KW"/>
</dbReference>
<evidence type="ECO:0000259" key="3">
    <source>
        <dbReference type="Pfam" id="PF00501"/>
    </source>
</evidence>
<dbReference type="AlphaFoldDB" id="A0A8J2U635"/>
<keyword evidence="4" id="KW-0436">Ligase</keyword>
<comment type="caution">
    <text evidence="4">The sequence shown here is derived from an EMBL/GenBank/DDBJ whole genome shotgun (WGS) entry which is preliminary data.</text>
</comment>
<dbReference type="InterPro" id="IPR042099">
    <property type="entry name" value="ANL_N_sf"/>
</dbReference>
<evidence type="ECO:0000313" key="5">
    <source>
        <dbReference type="Proteomes" id="UP000607559"/>
    </source>
</evidence>
<dbReference type="PANTHER" id="PTHR43272">
    <property type="entry name" value="LONG-CHAIN-FATTY-ACID--COA LIGASE"/>
    <property type="match status" value="1"/>
</dbReference>
<protein>
    <submittedName>
        <fullName evidence="4">Long-chain-fatty-acid--CoA ligase</fullName>
    </submittedName>
</protein>
<dbReference type="EMBL" id="BMJC01000001">
    <property type="protein sequence ID" value="GGA81099.1"/>
    <property type="molecule type" value="Genomic_DNA"/>
</dbReference>
<dbReference type="Pfam" id="PF00501">
    <property type="entry name" value="AMP-binding"/>
    <property type="match status" value="1"/>
</dbReference>
<organism evidence="4 5">
    <name type="scientific">Puia dinghuensis</name>
    <dbReference type="NCBI Taxonomy" id="1792502"/>
    <lineage>
        <taxon>Bacteria</taxon>
        <taxon>Pseudomonadati</taxon>
        <taxon>Bacteroidota</taxon>
        <taxon>Chitinophagia</taxon>
        <taxon>Chitinophagales</taxon>
        <taxon>Chitinophagaceae</taxon>
        <taxon>Puia</taxon>
    </lineage>
</organism>
<dbReference type="PANTHER" id="PTHR43272:SF33">
    <property type="entry name" value="AMP-BINDING DOMAIN-CONTAINING PROTEIN-RELATED"/>
    <property type="match status" value="1"/>
</dbReference>
<evidence type="ECO:0000256" key="1">
    <source>
        <dbReference type="ARBA" id="ARBA00022741"/>
    </source>
</evidence>
<keyword evidence="1" id="KW-0547">Nucleotide-binding</keyword>
<dbReference type="GO" id="GO:0004467">
    <property type="term" value="F:long-chain fatty acid-CoA ligase activity"/>
    <property type="evidence" value="ECO:0007669"/>
    <property type="project" value="TreeGrafter"/>
</dbReference>
<evidence type="ECO:0000313" key="4">
    <source>
        <dbReference type="EMBL" id="GGA81099.1"/>
    </source>
</evidence>
<dbReference type="InterPro" id="IPR000873">
    <property type="entry name" value="AMP-dep_synth/lig_dom"/>
</dbReference>
<dbReference type="SUPFAM" id="SSF56801">
    <property type="entry name" value="Acetyl-CoA synthetase-like"/>
    <property type="match status" value="1"/>
</dbReference>
<keyword evidence="2" id="KW-0067">ATP-binding</keyword>
<name>A0A8J2U635_9BACT</name>